<gene>
    <name evidence="1" type="ORF">WPS_24440</name>
</gene>
<dbReference type="Proteomes" id="UP001317532">
    <property type="component" value="Chromosome"/>
</dbReference>
<accession>A0AAN2CAP7</accession>
<protein>
    <recommendedName>
        <fullName evidence="3">Peptidase M30</fullName>
    </recommendedName>
</protein>
<keyword evidence="2" id="KW-1185">Reference proteome</keyword>
<evidence type="ECO:0000313" key="2">
    <source>
        <dbReference type="Proteomes" id="UP001317532"/>
    </source>
</evidence>
<name>A0AAN2CAP7_UNVUL</name>
<organism evidence="1 2">
    <name type="scientific">Vulcanimicrobium alpinum</name>
    <dbReference type="NCBI Taxonomy" id="3016050"/>
    <lineage>
        <taxon>Bacteria</taxon>
        <taxon>Bacillati</taxon>
        <taxon>Vulcanimicrobiota</taxon>
        <taxon>Vulcanimicrobiia</taxon>
        <taxon>Vulcanimicrobiales</taxon>
        <taxon>Vulcanimicrobiaceae</taxon>
        <taxon>Vulcanimicrobium</taxon>
    </lineage>
</organism>
<sequence>MHVPIRIHLGSLVLAEALLAACGGGGSGGGGATVPQTTATTPAASNGVTLLSAYGSALVARVAPSSNDAVVLAQAATTPTEPSSGASLTQYAATITDAAGTTGASAQRAAASARAAELRARILENRDAERADGLREQTLRPERTRALLRGLTAQPARATSSTRTTRTVVGTVGTQRQFFIITSNIGNSGGCAAGTGNGQYQCAKQITATLEAAGAHGNIWVDDASLATAGEFTNVPSEFQQVAADFDRYWQIETNAFAQPFFSGAQPIVFGYSSTKTQCDTSGNPLPASQYTKTDLSSANNTSIDIVITDALAGTGEGGYYYIVDEFPQSVWECASAPKPLSNNTSMFVLTGNNYTSGPNLAQFNETYWLNTDVPRSLSHEFQHLLHAHYKVLRAALNGQPQTADDSFVDEGMSMLAEDLATDPAPGQHIDTPRFTYSFMLEPSLYSLTSFTAYQPNPTSTATNPPYGWYSNTAGSYGQAYLFQRYLYDRFGDDAIQSIYNSTQSSVNAVSAAAGEPFAQLYREFATAVAAQNTPYGVAPFGFSNAVTLRGTVTVPSRRSGSLSTRTLTFGGPQPPETFGNALPNGFLTIAPGTTATTFIVDGGTLFLPAANGASGSTVGVTAAGTPSFQGSSVQGALPTPAPSSQ</sequence>
<dbReference type="RefSeq" id="WP_317994781.1">
    <property type="nucleotide sequence ID" value="NZ_AP025523.1"/>
</dbReference>
<evidence type="ECO:0000313" key="1">
    <source>
        <dbReference type="EMBL" id="BDE07168.1"/>
    </source>
</evidence>
<evidence type="ECO:0008006" key="3">
    <source>
        <dbReference type="Google" id="ProtNLM"/>
    </source>
</evidence>
<dbReference type="KEGG" id="vab:WPS_24440"/>
<proteinExistence type="predicted"/>
<dbReference type="EMBL" id="AP025523">
    <property type="protein sequence ID" value="BDE07168.1"/>
    <property type="molecule type" value="Genomic_DNA"/>
</dbReference>
<reference evidence="1 2" key="1">
    <citation type="journal article" date="2022" name="ISME Commun">
        <title>Vulcanimicrobium alpinus gen. nov. sp. nov., the first cultivated representative of the candidate phylum 'Eremiobacterota', is a metabolically versatile aerobic anoxygenic phototroph.</title>
        <authorList>
            <person name="Yabe S."/>
            <person name="Muto K."/>
            <person name="Abe K."/>
            <person name="Yokota A."/>
            <person name="Staudigel H."/>
            <person name="Tebo B.M."/>
        </authorList>
    </citation>
    <scope>NUCLEOTIDE SEQUENCE [LARGE SCALE GENOMIC DNA]</scope>
    <source>
        <strain evidence="1 2">WC8-2</strain>
    </source>
</reference>
<dbReference type="AlphaFoldDB" id="A0AAN2CAP7"/>